<feature type="compositionally biased region" description="Polar residues" evidence="1">
    <location>
        <begin position="46"/>
        <end position="81"/>
    </location>
</feature>
<reference evidence="2 3" key="1">
    <citation type="journal article" date="2014" name="Nat. Genet.">
        <title>Genome sequence of the hot pepper provides insights into the evolution of pungency in Capsicum species.</title>
        <authorList>
            <person name="Kim S."/>
            <person name="Park M."/>
            <person name="Yeom S.I."/>
            <person name="Kim Y.M."/>
            <person name="Lee J.M."/>
            <person name="Lee H.A."/>
            <person name="Seo E."/>
            <person name="Choi J."/>
            <person name="Cheong K."/>
            <person name="Kim K.T."/>
            <person name="Jung K."/>
            <person name="Lee G.W."/>
            <person name="Oh S.K."/>
            <person name="Bae C."/>
            <person name="Kim S.B."/>
            <person name="Lee H.Y."/>
            <person name="Kim S.Y."/>
            <person name="Kim M.S."/>
            <person name="Kang B.C."/>
            <person name="Jo Y.D."/>
            <person name="Yang H.B."/>
            <person name="Jeong H.J."/>
            <person name="Kang W.H."/>
            <person name="Kwon J.K."/>
            <person name="Shin C."/>
            <person name="Lim J.Y."/>
            <person name="Park J.H."/>
            <person name="Huh J.H."/>
            <person name="Kim J.S."/>
            <person name="Kim B.D."/>
            <person name="Cohen O."/>
            <person name="Paran I."/>
            <person name="Suh M.C."/>
            <person name="Lee S.B."/>
            <person name="Kim Y.K."/>
            <person name="Shin Y."/>
            <person name="Noh S.J."/>
            <person name="Park J."/>
            <person name="Seo Y.S."/>
            <person name="Kwon S.Y."/>
            <person name="Kim H.A."/>
            <person name="Park J.M."/>
            <person name="Kim H.J."/>
            <person name="Choi S.B."/>
            <person name="Bosland P.W."/>
            <person name="Reeves G."/>
            <person name="Jo S.H."/>
            <person name="Lee B.W."/>
            <person name="Cho H.T."/>
            <person name="Choi H.S."/>
            <person name="Lee M.S."/>
            <person name="Yu Y."/>
            <person name="Do Choi Y."/>
            <person name="Park B.S."/>
            <person name="van Deynze A."/>
            <person name="Ashrafi H."/>
            <person name="Hill T."/>
            <person name="Kim W.T."/>
            <person name="Pai H.S."/>
            <person name="Ahn H.K."/>
            <person name="Yeam I."/>
            <person name="Giovannoni J.J."/>
            <person name="Rose J.K."/>
            <person name="Sorensen I."/>
            <person name="Lee S.J."/>
            <person name="Kim R.W."/>
            <person name="Choi I.Y."/>
            <person name="Choi B.S."/>
            <person name="Lim J.S."/>
            <person name="Lee Y.H."/>
            <person name="Choi D."/>
        </authorList>
    </citation>
    <scope>NUCLEOTIDE SEQUENCE [LARGE SCALE GENOMIC DNA]</scope>
    <source>
        <strain evidence="3">cv. CM334</strain>
    </source>
</reference>
<accession>A0A2G3A6P9</accession>
<keyword evidence="3" id="KW-1185">Reference proteome</keyword>
<feature type="region of interest" description="Disordered" evidence="1">
    <location>
        <begin position="152"/>
        <end position="188"/>
    </location>
</feature>
<dbReference type="Proteomes" id="UP000222542">
    <property type="component" value="Unassembled WGS sequence"/>
</dbReference>
<organism evidence="2 3">
    <name type="scientific">Capsicum annuum</name>
    <name type="common">Capsicum pepper</name>
    <dbReference type="NCBI Taxonomy" id="4072"/>
    <lineage>
        <taxon>Eukaryota</taxon>
        <taxon>Viridiplantae</taxon>
        <taxon>Streptophyta</taxon>
        <taxon>Embryophyta</taxon>
        <taxon>Tracheophyta</taxon>
        <taxon>Spermatophyta</taxon>
        <taxon>Magnoliopsida</taxon>
        <taxon>eudicotyledons</taxon>
        <taxon>Gunneridae</taxon>
        <taxon>Pentapetalae</taxon>
        <taxon>asterids</taxon>
        <taxon>lamiids</taxon>
        <taxon>Solanales</taxon>
        <taxon>Solanaceae</taxon>
        <taxon>Solanoideae</taxon>
        <taxon>Capsiceae</taxon>
        <taxon>Capsicum</taxon>
    </lineage>
</organism>
<feature type="region of interest" description="Disordered" evidence="1">
    <location>
        <begin position="1"/>
        <end position="104"/>
    </location>
</feature>
<feature type="compositionally biased region" description="Basic and acidic residues" evidence="1">
    <location>
        <begin position="82"/>
        <end position="104"/>
    </location>
</feature>
<sequence>MRGKGQGRSGRGGAGCGCGHGSFPERLSFDRISQPQIQPIGVVGTSFKTRQSFNPSEGPLQTQQMQIGPIQRTSPETQSSRNLDESVRLSVEDETGAGEKDTPDKIWEIQHTRKNVNGERGQLQQLVVEQQSKKIELRMTGDEILSSVLGERSGYVRGKGHGKKPPKKNQTQQTNIEASVYSAVESIR</sequence>
<dbReference type="AlphaFoldDB" id="A0A2G3A6P9"/>
<feature type="compositionally biased region" description="Gly residues" evidence="1">
    <location>
        <begin position="1"/>
        <end position="20"/>
    </location>
</feature>
<reference evidence="2 3" key="2">
    <citation type="journal article" date="2017" name="Genome Biol.">
        <title>New reference genome sequences of hot pepper reveal the massive evolution of plant disease-resistance genes by retroduplication.</title>
        <authorList>
            <person name="Kim S."/>
            <person name="Park J."/>
            <person name="Yeom S.I."/>
            <person name="Kim Y.M."/>
            <person name="Seo E."/>
            <person name="Kim K.T."/>
            <person name="Kim M.S."/>
            <person name="Lee J.M."/>
            <person name="Cheong K."/>
            <person name="Shin H.S."/>
            <person name="Kim S.B."/>
            <person name="Han K."/>
            <person name="Lee J."/>
            <person name="Park M."/>
            <person name="Lee H.A."/>
            <person name="Lee H.Y."/>
            <person name="Lee Y."/>
            <person name="Oh S."/>
            <person name="Lee J.H."/>
            <person name="Choi E."/>
            <person name="Choi E."/>
            <person name="Lee S.E."/>
            <person name="Jeon J."/>
            <person name="Kim H."/>
            <person name="Choi G."/>
            <person name="Song H."/>
            <person name="Lee J."/>
            <person name="Lee S.C."/>
            <person name="Kwon J.K."/>
            <person name="Lee H.Y."/>
            <person name="Koo N."/>
            <person name="Hong Y."/>
            <person name="Kim R.W."/>
            <person name="Kang W.H."/>
            <person name="Huh J.H."/>
            <person name="Kang B.C."/>
            <person name="Yang T.J."/>
            <person name="Lee Y.H."/>
            <person name="Bennetzen J.L."/>
            <person name="Choi D."/>
        </authorList>
    </citation>
    <scope>NUCLEOTIDE SEQUENCE [LARGE SCALE GENOMIC DNA]</scope>
    <source>
        <strain evidence="3">cv. CM334</strain>
    </source>
</reference>
<comment type="caution">
    <text evidence="2">The sequence shown here is derived from an EMBL/GenBank/DDBJ whole genome shotgun (WGS) entry which is preliminary data.</text>
</comment>
<dbReference type="EMBL" id="AYRZ02000002">
    <property type="protein sequence ID" value="PHT89888.1"/>
    <property type="molecule type" value="Genomic_DNA"/>
</dbReference>
<proteinExistence type="predicted"/>
<dbReference type="Gramene" id="PHT89888">
    <property type="protein sequence ID" value="PHT89888"/>
    <property type="gene ID" value="T459_05001"/>
</dbReference>
<feature type="compositionally biased region" description="Basic residues" evidence="1">
    <location>
        <begin position="158"/>
        <end position="167"/>
    </location>
</feature>
<evidence type="ECO:0000313" key="3">
    <source>
        <dbReference type="Proteomes" id="UP000222542"/>
    </source>
</evidence>
<gene>
    <name evidence="2" type="ORF">T459_05001</name>
</gene>
<name>A0A2G3A6P9_CAPAN</name>
<evidence type="ECO:0000313" key="2">
    <source>
        <dbReference type="EMBL" id="PHT89888.1"/>
    </source>
</evidence>
<evidence type="ECO:0000256" key="1">
    <source>
        <dbReference type="SAM" id="MobiDB-lite"/>
    </source>
</evidence>
<protein>
    <submittedName>
        <fullName evidence="2">Uncharacterized protein</fullName>
    </submittedName>
</protein>